<dbReference type="GO" id="GO:0000127">
    <property type="term" value="C:transcription factor TFIIIC complex"/>
    <property type="evidence" value="ECO:0007669"/>
    <property type="project" value="TreeGrafter"/>
</dbReference>
<dbReference type="Proteomes" id="UP000515123">
    <property type="component" value="Linkage group 13"/>
</dbReference>
<dbReference type="GO" id="GO:0006383">
    <property type="term" value="P:transcription by RNA polymerase III"/>
    <property type="evidence" value="ECO:0007669"/>
    <property type="project" value="TreeGrafter"/>
</dbReference>
<reference evidence="4" key="1">
    <citation type="journal article" date="2015" name="Nat. Genet.">
        <title>The pineapple genome and the evolution of CAM photosynthesis.</title>
        <authorList>
            <person name="Ming R."/>
            <person name="VanBuren R."/>
            <person name="Wai C.M."/>
            <person name="Tang H."/>
            <person name="Schatz M.C."/>
            <person name="Bowers J.E."/>
            <person name="Lyons E."/>
            <person name="Wang M.L."/>
            <person name="Chen J."/>
            <person name="Biggers E."/>
            <person name="Zhang J."/>
            <person name="Huang L."/>
            <person name="Zhang L."/>
            <person name="Miao W."/>
            <person name="Zhang J."/>
            <person name="Ye Z."/>
            <person name="Miao C."/>
            <person name="Lin Z."/>
            <person name="Wang H."/>
            <person name="Zhou H."/>
            <person name="Yim W.C."/>
            <person name="Priest H.D."/>
            <person name="Zheng C."/>
            <person name="Woodhouse M."/>
            <person name="Edger P.P."/>
            <person name="Guyot R."/>
            <person name="Guo H.B."/>
            <person name="Guo H."/>
            <person name="Zheng G."/>
            <person name="Singh R."/>
            <person name="Sharma A."/>
            <person name="Min X."/>
            <person name="Zheng Y."/>
            <person name="Lee H."/>
            <person name="Gurtowski J."/>
            <person name="Sedlazeck F.J."/>
            <person name="Harkess A."/>
            <person name="McKain M.R."/>
            <person name="Liao Z."/>
            <person name="Fang J."/>
            <person name="Liu J."/>
            <person name="Zhang X."/>
            <person name="Zhang Q."/>
            <person name="Hu W."/>
            <person name="Qin Y."/>
            <person name="Wang K."/>
            <person name="Chen L.Y."/>
            <person name="Shirley N."/>
            <person name="Lin Y.R."/>
            <person name="Liu L.Y."/>
            <person name="Hernandez A.G."/>
            <person name="Wright C.L."/>
            <person name="Bulone V."/>
            <person name="Tuskan G.A."/>
            <person name="Heath K."/>
            <person name="Zee F."/>
            <person name="Moore P.H."/>
            <person name="Sunkar R."/>
            <person name="Leebens-Mack J.H."/>
            <person name="Mockler T."/>
            <person name="Bennetzen J.L."/>
            <person name="Freeling M."/>
            <person name="Sankoff D."/>
            <person name="Paterson A.H."/>
            <person name="Zhu X."/>
            <person name="Yang X."/>
            <person name="Smith J.A."/>
            <person name="Cushman J.C."/>
            <person name="Paull R.E."/>
            <person name="Yu Q."/>
        </authorList>
    </citation>
    <scope>NUCLEOTIDE SEQUENCE [LARGE SCALE GENOMIC DNA]</scope>
    <source>
        <strain evidence="4">cv. F153</strain>
    </source>
</reference>
<name>A0A6P5FZ63_ANACO</name>
<dbReference type="AlphaFoldDB" id="A0A6P5FZ63"/>
<dbReference type="PANTHER" id="PTHR15052:SF2">
    <property type="entry name" value="GENERAL TRANSCRIPTION FACTOR 3C POLYPEPTIDE 2"/>
    <property type="match status" value="1"/>
</dbReference>
<evidence type="ECO:0000313" key="4">
    <source>
        <dbReference type="Proteomes" id="UP000515123"/>
    </source>
</evidence>
<accession>A0A6P5FZ63</accession>
<evidence type="ECO:0000313" key="5">
    <source>
        <dbReference type="RefSeq" id="XP_020101354.1"/>
    </source>
</evidence>
<gene>
    <name evidence="5" type="primary">LOC109719217</name>
</gene>
<keyword evidence="4" id="KW-1185">Reference proteome</keyword>
<dbReference type="OrthoDB" id="4703at2759"/>
<dbReference type="InterPro" id="IPR052416">
    <property type="entry name" value="GTF3C_component"/>
</dbReference>
<reference evidence="5" key="2">
    <citation type="submission" date="2025-08" db="UniProtKB">
        <authorList>
            <consortium name="RefSeq"/>
        </authorList>
    </citation>
    <scope>IDENTIFICATION</scope>
    <source>
        <tissue evidence="5">Leaf</tissue>
    </source>
</reference>
<evidence type="ECO:0000256" key="1">
    <source>
        <dbReference type="ARBA" id="ARBA00004123"/>
    </source>
</evidence>
<keyword evidence="2" id="KW-0804">Transcription</keyword>
<dbReference type="RefSeq" id="XP_020101354.1">
    <property type="nucleotide sequence ID" value="XM_020245765.1"/>
</dbReference>
<keyword evidence="3" id="KW-0539">Nucleus</keyword>
<proteinExistence type="predicted"/>
<protein>
    <submittedName>
        <fullName evidence="5">Uncharacterized protein LOC109719217</fullName>
    </submittedName>
</protein>
<organism evidence="4 5">
    <name type="scientific">Ananas comosus</name>
    <name type="common">Pineapple</name>
    <name type="synonym">Ananas ananas</name>
    <dbReference type="NCBI Taxonomy" id="4615"/>
    <lineage>
        <taxon>Eukaryota</taxon>
        <taxon>Viridiplantae</taxon>
        <taxon>Streptophyta</taxon>
        <taxon>Embryophyta</taxon>
        <taxon>Tracheophyta</taxon>
        <taxon>Spermatophyta</taxon>
        <taxon>Magnoliopsida</taxon>
        <taxon>Liliopsida</taxon>
        <taxon>Poales</taxon>
        <taxon>Bromeliaceae</taxon>
        <taxon>Bromelioideae</taxon>
        <taxon>Ananas</taxon>
    </lineage>
</organism>
<dbReference type="PANTHER" id="PTHR15052">
    <property type="entry name" value="RNA POLYMERASE III TRANSCRIPTION INITIATION FACTOR COMPLEX SUBUNIT"/>
    <property type="match status" value="1"/>
</dbReference>
<sequence>MQADISQHWTGAVGSNTSLTPILVVSDGENPNLFVTAGHEGLKLWDVRWLVISFDDGTMRILSLTKAANDVPVTGGPFAGPKYQDLHGFTCSAFAIWSVQVSQTTVWNNWLS</sequence>
<comment type="subcellular location">
    <subcellularLocation>
        <location evidence="1">Nucleus</location>
    </subcellularLocation>
</comment>
<dbReference type="GO" id="GO:0005634">
    <property type="term" value="C:nucleus"/>
    <property type="evidence" value="ECO:0007669"/>
    <property type="project" value="UniProtKB-SubCell"/>
</dbReference>
<dbReference type="GeneID" id="109719217"/>
<evidence type="ECO:0000256" key="3">
    <source>
        <dbReference type="ARBA" id="ARBA00023242"/>
    </source>
</evidence>
<evidence type="ECO:0000256" key="2">
    <source>
        <dbReference type="ARBA" id="ARBA00023163"/>
    </source>
</evidence>